<feature type="transmembrane region" description="Helical" evidence="9">
    <location>
        <begin position="6"/>
        <end position="25"/>
    </location>
</feature>
<evidence type="ECO:0000259" key="10">
    <source>
        <dbReference type="PROSITE" id="PS50928"/>
    </source>
</evidence>
<dbReference type="FunFam" id="1.10.3720.10:FF:000003">
    <property type="entry name" value="Aliphatic sulfonate ABC transporter permease"/>
    <property type="match status" value="1"/>
</dbReference>
<dbReference type="GO" id="GO:0005886">
    <property type="term" value="C:plasma membrane"/>
    <property type="evidence" value="ECO:0007669"/>
    <property type="project" value="UniProtKB-SubCell"/>
</dbReference>
<feature type="domain" description="ABC transmembrane type-1" evidence="10">
    <location>
        <begin position="243"/>
        <end position="423"/>
    </location>
</feature>
<dbReference type="GO" id="GO:0010438">
    <property type="term" value="P:cellular response to sulfur starvation"/>
    <property type="evidence" value="ECO:0007669"/>
    <property type="project" value="TreeGrafter"/>
</dbReference>
<evidence type="ECO:0000313" key="11">
    <source>
        <dbReference type="EMBL" id="SEG12495.1"/>
    </source>
</evidence>
<feature type="transmembrane region" description="Helical" evidence="9">
    <location>
        <begin position="309"/>
        <end position="328"/>
    </location>
</feature>
<dbReference type="Proteomes" id="UP000236742">
    <property type="component" value="Unassembled WGS sequence"/>
</dbReference>
<dbReference type="PROSITE" id="PS50928">
    <property type="entry name" value="ABC_TM1"/>
    <property type="match status" value="1"/>
</dbReference>
<feature type="transmembrane region" description="Helical" evidence="9">
    <location>
        <begin position="287"/>
        <end position="303"/>
    </location>
</feature>
<organism evidence="11 12">
    <name type="scientific">Jhaorihella thermophila</name>
    <dbReference type="NCBI Taxonomy" id="488547"/>
    <lineage>
        <taxon>Bacteria</taxon>
        <taxon>Pseudomonadati</taxon>
        <taxon>Pseudomonadota</taxon>
        <taxon>Alphaproteobacteria</taxon>
        <taxon>Rhodobacterales</taxon>
        <taxon>Paracoccaceae</taxon>
        <taxon>Jhaorihella</taxon>
    </lineage>
</organism>
<evidence type="ECO:0000256" key="4">
    <source>
        <dbReference type="ARBA" id="ARBA00022475"/>
    </source>
</evidence>
<keyword evidence="4" id="KW-1003">Cell membrane</keyword>
<gene>
    <name evidence="11" type="ORF">SAMN05421751_111106</name>
</gene>
<dbReference type="CDD" id="cd06261">
    <property type="entry name" value="TM_PBP2"/>
    <property type="match status" value="1"/>
</dbReference>
<keyword evidence="5 9" id="KW-0812">Transmembrane</keyword>
<keyword evidence="12" id="KW-1185">Reference proteome</keyword>
<dbReference type="InterPro" id="IPR000515">
    <property type="entry name" value="MetI-like"/>
</dbReference>
<keyword evidence="3 9" id="KW-0813">Transport</keyword>
<dbReference type="InterPro" id="IPR035906">
    <property type="entry name" value="MetI-like_sf"/>
</dbReference>
<feature type="transmembrane region" description="Helical" evidence="9">
    <location>
        <begin position="247"/>
        <end position="266"/>
    </location>
</feature>
<protein>
    <submittedName>
        <fullName evidence="11">Taurine transport system permease protein</fullName>
    </submittedName>
</protein>
<evidence type="ECO:0000256" key="8">
    <source>
        <dbReference type="ARBA" id="ARBA00056719"/>
    </source>
</evidence>
<dbReference type="Pfam" id="PF00528">
    <property type="entry name" value="BPD_transp_1"/>
    <property type="match status" value="1"/>
</dbReference>
<comment type="function">
    <text evidence="8">Probably part of an ABC transporter complex. Probably responsible for the translocation of the substrate across the membrane.</text>
</comment>
<accession>A0A1H5XLX0</accession>
<proteinExistence type="inferred from homology"/>
<comment type="subcellular location">
    <subcellularLocation>
        <location evidence="1 9">Cell membrane</location>
        <topology evidence="1 9">Multi-pass membrane protein</topology>
    </subcellularLocation>
</comment>
<dbReference type="SUPFAM" id="SSF161098">
    <property type="entry name" value="MetI-like"/>
    <property type="match status" value="1"/>
</dbReference>
<keyword evidence="6 9" id="KW-1133">Transmembrane helix</keyword>
<evidence type="ECO:0000256" key="7">
    <source>
        <dbReference type="ARBA" id="ARBA00023136"/>
    </source>
</evidence>
<comment type="similarity">
    <text evidence="2 9">Belongs to the binding-protein-dependent transport system permease family.</text>
</comment>
<dbReference type="Gene3D" id="1.10.3720.10">
    <property type="entry name" value="MetI-like"/>
    <property type="match status" value="1"/>
</dbReference>
<evidence type="ECO:0000256" key="3">
    <source>
        <dbReference type="ARBA" id="ARBA00022448"/>
    </source>
</evidence>
<feature type="transmembrane region" description="Helical" evidence="9">
    <location>
        <begin position="55"/>
        <end position="74"/>
    </location>
</feature>
<dbReference type="AlphaFoldDB" id="A0A1H5XLX0"/>
<dbReference type="EMBL" id="FNVD01000011">
    <property type="protein sequence ID" value="SEG12495.1"/>
    <property type="molecule type" value="Genomic_DNA"/>
</dbReference>
<evidence type="ECO:0000256" key="9">
    <source>
        <dbReference type="RuleBase" id="RU363032"/>
    </source>
</evidence>
<evidence type="ECO:0000256" key="2">
    <source>
        <dbReference type="ARBA" id="ARBA00009306"/>
    </source>
</evidence>
<evidence type="ECO:0000313" key="12">
    <source>
        <dbReference type="Proteomes" id="UP000236742"/>
    </source>
</evidence>
<sequence>MTSLIPFALYVGIFVGSYLIVNKLIRRAARTDFTALKTVTFGDESAVISDRTASIISVATLFLLWGMFTGSVLVPPFLHAPGPYIGDGQFTYVVEGPDGQRDEATVFWRVQDPEGETEKLTVDPGDGPARNDALMIRAYRSAQLSWDKNDEFKRKDGARLVEIAGQPVAYDPATRDEADSAAKPVIEVDHATVTLSDKGALIVTPYTGLQMEPIWLPPPEDVVKRLVDIASEGFRGATLWEHLGLSLMRVVVGFFFGSLIGIPLGYAMGLSNWFRGWFDPIVEFMRPVPPLALIPLVIIWAGIGELGKIILLFLAALWIMAIAARSGVSGVRISKVHAAYSLGASKGQIMRYVIVPNSLPEIFTGARVAMGVCWGTVVAAELVAAEKGAGMMIMVASKFQNTDIVMMGIIMIGVIGFGIDILMRWAERWLVPWKGKG</sequence>
<evidence type="ECO:0000256" key="5">
    <source>
        <dbReference type="ARBA" id="ARBA00022692"/>
    </source>
</evidence>
<name>A0A1H5XLX0_9RHOB</name>
<evidence type="ECO:0000256" key="1">
    <source>
        <dbReference type="ARBA" id="ARBA00004651"/>
    </source>
</evidence>
<dbReference type="PANTHER" id="PTHR30151">
    <property type="entry name" value="ALKANE SULFONATE ABC TRANSPORTER-RELATED, MEMBRANE SUBUNIT"/>
    <property type="match status" value="1"/>
</dbReference>
<feature type="transmembrane region" description="Helical" evidence="9">
    <location>
        <begin position="404"/>
        <end position="426"/>
    </location>
</feature>
<reference evidence="11 12" key="1">
    <citation type="submission" date="2016-10" db="EMBL/GenBank/DDBJ databases">
        <authorList>
            <person name="de Groot N.N."/>
        </authorList>
    </citation>
    <scope>NUCLEOTIDE SEQUENCE [LARGE SCALE GENOMIC DNA]</scope>
    <source>
        <strain evidence="11 12">DSM 23413</strain>
    </source>
</reference>
<keyword evidence="7 9" id="KW-0472">Membrane</keyword>
<dbReference type="PANTHER" id="PTHR30151:SF25">
    <property type="entry name" value="TAURINE TRANSPORT SYSTEM PERMEASE PROTEIN TAUC"/>
    <property type="match status" value="1"/>
</dbReference>
<dbReference type="GO" id="GO:0042918">
    <property type="term" value="P:alkanesulfonate transmembrane transport"/>
    <property type="evidence" value="ECO:0007669"/>
    <property type="project" value="UniProtKB-ARBA"/>
</dbReference>
<evidence type="ECO:0000256" key="6">
    <source>
        <dbReference type="ARBA" id="ARBA00022989"/>
    </source>
</evidence>